<dbReference type="GO" id="GO:0080120">
    <property type="term" value="P:CAAX-box protein maturation"/>
    <property type="evidence" value="ECO:0007669"/>
    <property type="project" value="UniProtKB-ARBA"/>
</dbReference>
<keyword evidence="3" id="KW-0378">Hydrolase</keyword>
<dbReference type="RefSeq" id="WP_136825107.1">
    <property type="nucleotide sequence ID" value="NZ_SWBP01000001.1"/>
</dbReference>
<dbReference type="GO" id="GO:0008237">
    <property type="term" value="F:metallopeptidase activity"/>
    <property type="evidence" value="ECO:0007669"/>
    <property type="project" value="UniProtKB-KW"/>
</dbReference>
<feature type="transmembrane region" description="Helical" evidence="1">
    <location>
        <begin position="32"/>
        <end position="53"/>
    </location>
</feature>
<keyword evidence="1" id="KW-1133">Transmembrane helix</keyword>
<keyword evidence="3" id="KW-0482">Metalloprotease</keyword>
<keyword evidence="3" id="KW-0645">Protease</keyword>
<sequence>MIQQSAKDFFAYIKNPNPFIREDKNTLFYNQLFPLVLISLVFALFAVTFIQVLENLHWIKPLPAFKLLDIKEKKVALFFSITILAPLLEESIFRYQLKNWYVAFLAWAVLFSFLFYKLVPHQSLITAAIFITICSIPFYFKTNKSIRFEFIKSTFKYHFYLTAVVFGLVHVTNYTQPFQYGWSIVLLVLPQLFIGFIIGYVRMRFGLKNAIIFHAAYNFIPALSLLAGYGNS</sequence>
<dbReference type="GO" id="GO:0004175">
    <property type="term" value="F:endopeptidase activity"/>
    <property type="evidence" value="ECO:0007669"/>
    <property type="project" value="UniProtKB-ARBA"/>
</dbReference>
<feature type="transmembrane region" description="Helical" evidence="1">
    <location>
        <begin position="124"/>
        <end position="142"/>
    </location>
</feature>
<dbReference type="EMBL" id="SWBP01000001">
    <property type="protein sequence ID" value="TKC00902.1"/>
    <property type="molecule type" value="Genomic_DNA"/>
</dbReference>
<feature type="transmembrane region" description="Helical" evidence="1">
    <location>
        <begin position="100"/>
        <end position="118"/>
    </location>
</feature>
<evidence type="ECO:0000313" key="4">
    <source>
        <dbReference type="Proteomes" id="UP000308181"/>
    </source>
</evidence>
<comment type="caution">
    <text evidence="3">The sequence shown here is derived from an EMBL/GenBank/DDBJ whole genome shotgun (WGS) entry which is preliminary data.</text>
</comment>
<keyword evidence="1" id="KW-0472">Membrane</keyword>
<dbReference type="AlphaFoldDB" id="A0A4U1C6A0"/>
<accession>A0A4U1C6A0</accession>
<proteinExistence type="predicted"/>
<reference evidence="3 4" key="1">
    <citation type="submission" date="2019-04" db="EMBL/GenBank/DDBJ databases">
        <title>Pedobacter sp. AR-3-17 sp. nov., isolated from Arctic soil.</title>
        <authorList>
            <person name="Dahal R.H."/>
            <person name="Kim D.-U."/>
        </authorList>
    </citation>
    <scope>NUCLEOTIDE SEQUENCE [LARGE SCALE GENOMIC DNA]</scope>
    <source>
        <strain evidence="3 4">AR-3-17</strain>
    </source>
</reference>
<dbReference type="Proteomes" id="UP000308181">
    <property type="component" value="Unassembled WGS sequence"/>
</dbReference>
<name>A0A4U1C6A0_9SPHI</name>
<feature type="transmembrane region" description="Helical" evidence="1">
    <location>
        <begin position="75"/>
        <end position="93"/>
    </location>
</feature>
<feature type="transmembrane region" description="Helical" evidence="1">
    <location>
        <begin position="154"/>
        <end position="174"/>
    </location>
</feature>
<feature type="domain" description="CAAX prenyl protease 2/Lysostaphin resistance protein A-like" evidence="2">
    <location>
        <begin position="74"/>
        <end position="220"/>
    </location>
</feature>
<evidence type="ECO:0000256" key="1">
    <source>
        <dbReference type="SAM" id="Phobius"/>
    </source>
</evidence>
<gene>
    <name evidence="3" type="ORF">FA046_04285</name>
</gene>
<dbReference type="Pfam" id="PF02517">
    <property type="entry name" value="Rce1-like"/>
    <property type="match status" value="1"/>
</dbReference>
<evidence type="ECO:0000259" key="2">
    <source>
        <dbReference type="Pfam" id="PF02517"/>
    </source>
</evidence>
<feature type="transmembrane region" description="Helical" evidence="1">
    <location>
        <begin position="180"/>
        <end position="201"/>
    </location>
</feature>
<dbReference type="GO" id="GO:0006508">
    <property type="term" value="P:proteolysis"/>
    <property type="evidence" value="ECO:0007669"/>
    <property type="project" value="UniProtKB-KW"/>
</dbReference>
<keyword evidence="4" id="KW-1185">Reference proteome</keyword>
<feature type="transmembrane region" description="Helical" evidence="1">
    <location>
        <begin position="210"/>
        <end position="229"/>
    </location>
</feature>
<dbReference type="InterPro" id="IPR003675">
    <property type="entry name" value="Rce1/LyrA-like_dom"/>
</dbReference>
<organism evidence="3 4">
    <name type="scientific">Pedobacter cryophilus</name>
    <dbReference type="NCBI Taxonomy" id="2571271"/>
    <lineage>
        <taxon>Bacteria</taxon>
        <taxon>Pseudomonadati</taxon>
        <taxon>Bacteroidota</taxon>
        <taxon>Sphingobacteriia</taxon>
        <taxon>Sphingobacteriales</taxon>
        <taxon>Sphingobacteriaceae</taxon>
        <taxon>Pedobacter</taxon>
    </lineage>
</organism>
<evidence type="ECO:0000313" key="3">
    <source>
        <dbReference type="EMBL" id="TKC00902.1"/>
    </source>
</evidence>
<keyword evidence="1" id="KW-0812">Transmembrane</keyword>
<dbReference type="OrthoDB" id="1443714at2"/>
<protein>
    <submittedName>
        <fullName evidence="3">CPBP family intramembrane metalloprotease</fullName>
    </submittedName>
</protein>